<organism evidence="4 5">
    <name type="scientific">Zhengella mangrovi</name>
    <dbReference type="NCBI Taxonomy" id="1982044"/>
    <lineage>
        <taxon>Bacteria</taxon>
        <taxon>Pseudomonadati</taxon>
        <taxon>Pseudomonadota</taxon>
        <taxon>Alphaproteobacteria</taxon>
        <taxon>Hyphomicrobiales</taxon>
        <taxon>Notoacmeibacteraceae</taxon>
        <taxon>Zhengella</taxon>
    </lineage>
</organism>
<dbReference type="Proteomes" id="UP000221168">
    <property type="component" value="Unassembled WGS sequence"/>
</dbReference>
<evidence type="ECO:0000313" key="5">
    <source>
        <dbReference type="Proteomes" id="UP000221168"/>
    </source>
</evidence>
<dbReference type="Gene3D" id="3.40.630.30">
    <property type="match status" value="1"/>
</dbReference>
<dbReference type="PANTHER" id="PTHR43877">
    <property type="entry name" value="AMINOALKYLPHOSPHONATE N-ACETYLTRANSFERASE-RELATED-RELATED"/>
    <property type="match status" value="1"/>
</dbReference>
<dbReference type="InterPro" id="IPR000182">
    <property type="entry name" value="GNAT_dom"/>
</dbReference>
<keyword evidence="2" id="KW-0012">Acyltransferase</keyword>
<dbReference type="PROSITE" id="PS51186">
    <property type="entry name" value="GNAT"/>
    <property type="match status" value="1"/>
</dbReference>
<evidence type="ECO:0000259" key="3">
    <source>
        <dbReference type="PROSITE" id="PS51186"/>
    </source>
</evidence>
<evidence type="ECO:0000256" key="1">
    <source>
        <dbReference type="ARBA" id="ARBA00022679"/>
    </source>
</evidence>
<gene>
    <name evidence="4" type="ORF">CSC94_15995</name>
</gene>
<dbReference type="AlphaFoldDB" id="A0A2G1QKU9"/>
<proteinExistence type="predicted"/>
<dbReference type="Pfam" id="PF00583">
    <property type="entry name" value="Acetyltransf_1"/>
    <property type="match status" value="1"/>
</dbReference>
<dbReference type="OrthoDB" id="9805924at2"/>
<name>A0A2G1QKU9_9HYPH</name>
<sequence>MTGTLEIRPLRSGDEAAWRRLWTAYLYFYESSVPEEVYRSSFDRMLAGNAGAANEFRGLLALLDGKPVGLVHFLFHRHGWKIENVCYLQDLYADPDVRGTGVGRALIEAVYAAADAEGCPAVYWLTQDFNATARRLYDRIGKVTPFIKYSR</sequence>
<protein>
    <submittedName>
        <fullName evidence="4">GNAT family N-acetyltransferase</fullName>
    </submittedName>
</protein>
<dbReference type="RefSeq" id="WP_099307429.1">
    <property type="nucleotide sequence ID" value="NZ_PDVP01000010.1"/>
</dbReference>
<dbReference type="InterPro" id="IPR050832">
    <property type="entry name" value="Bact_Acetyltransf"/>
</dbReference>
<dbReference type="EMBL" id="PDVP01000010">
    <property type="protein sequence ID" value="PHP66165.1"/>
    <property type="molecule type" value="Genomic_DNA"/>
</dbReference>
<dbReference type="GO" id="GO:0016747">
    <property type="term" value="F:acyltransferase activity, transferring groups other than amino-acyl groups"/>
    <property type="evidence" value="ECO:0007669"/>
    <property type="project" value="InterPro"/>
</dbReference>
<keyword evidence="5" id="KW-1185">Reference proteome</keyword>
<dbReference type="InterPro" id="IPR016181">
    <property type="entry name" value="Acyl_CoA_acyltransferase"/>
</dbReference>
<keyword evidence="1 4" id="KW-0808">Transferase</keyword>
<comment type="caution">
    <text evidence="4">The sequence shown here is derived from an EMBL/GenBank/DDBJ whole genome shotgun (WGS) entry which is preliminary data.</text>
</comment>
<evidence type="ECO:0000313" key="4">
    <source>
        <dbReference type="EMBL" id="PHP66165.1"/>
    </source>
</evidence>
<reference evidence="4 5" key="1">
    <citation type="submission" date="2017-10" db="EMBL/GenBank/DDBJ databases">
        <title>Sedimentibacterium mangrovi gen. nov., sp. nov., a novel member of family Phyllobacteriacea isolated from mangrove sediment.</title>
        <authorList>
            <person name="Liao H."/>
            <person name="Tian Y."/>
        </authorList>
    </citation>
    <scope>NUCLEOTIDE SEQUENCE [LARGE SCALE GENOMIC DNA]</scope>
    <source>
        <strain evidence="4 5">X9-2-2</strain>
    </source>
</reference>
<dbReference type="SUPFAM" id="SSF55729">
    <property type="entry name" value="Acyl-CoA N-acyltransferases (Nat)"/>
    <property type="match status" value="1"/>
</dbReference>
<feature type="domain" description="N-acetyltransferase" evidence="3">
    <location>
        <begin position="5"/>
        <end position="151"/>
    </location>
</feature>
<accession>A0A2G1QKU9</accession>
<evidence type="ECO:0000256" key="2">
    <source>
        <dbReference type="ARBA" id="ARBA00023315"/>
    </source>
</evidence>
<dbReference type="CDD" id="cd04301">
    <property type="entry name" value="NAT_SF"/>
    <property type="match status" value="1"/>
</dbReference>